<dbReference type="AlphaFoldDB" id="A0A1J5S3T2"/>
<protein>
    <submittedName>
        <fullName evidence="1">Uncharacterized protein</fullName>
    </submittedName>
</protein>
<sequence length="164" mass="17890">MRNAIEADERVSRELSAVIGAICGDPDIDEPVTLGFVRDRIRKALNGFAEAERIHQFGDEEMLCAEVDTLIEEYGEDVLATDLATVRASEDMSIVIEAVIDDTDEEVAPTLGTVKQAMSEGLVAHLVGEGLVEPDEEQMLLAEIDALIERWGADATAESVLRFD</sequence>
<proteinExistence type="predicted"/>
<dbReference type="EMBL" id="MLJW01000069">
    <property type="protein sequence ID" value="OIR03081.1"/>
    <property type="molecule type" value="Genomic_DNA"/>
</dbReference>
<reference evidence="1" key="1">
    <citation type="submission" date="2016-10" db="EMBL/GenBank/DDBJ databases">
        <title>Sequence of Gallionella enrichment culture.</title>
        <authorList>
            <person name="Poehlein A."/>
            <person name="Muehling M."/>
            <person name="Daniel R."/>
        </authorList>
    </citation>
    <scope>NUCLEOTIDE SEQUENCE</scope>
</reference>
<accession>A0A1J5S3T2</accession>
<name>A0A1J5S3T2_9ZZZZ</name>
<evidence type="ECO:0000313" key="1">
    <source>
        <dbReference type="EMBL" id="OIR03081.1"/>
    </source>
</evidence>
<organism evidence="1">
    <name type="scientific">mine drainage metagenome</name>
    <dbReference type="NCBI Taxonomy" id="410659"/>
    <lineage>
        <taxon>unclassified sequences</taxon>
        <taxon>metagenomes</taxon>
        <taxon>ecological metagenomes</taxon>
    </lineage>
</organism>
<comment type="caution">
    <text evidence="1">The sequence shown here is derived from an EMBL/GenBank/DDBJ whole genome shotgun (WGS) entry which is preliminary data.</text>
</comment>
<gene>
    <name evidence="1" type="ORF">GALL_148590</name>
</gene>